<dbReference type="AlphaFoldDB" id="A0AAV2DDD6"/>
<proteinExistence type="predicted"/>
<name>A0AAV2DDD6_9ROSI</name>
<evidence type="ECO:0000313" key="2">
    <source>
        <dbReference type="Proteomes" id="UP001497516"/>
    </source>
</evidence>
<dbReference type="EMBL" id="OZ034815">
    <property type="protein sequence ID" value="CAL1371889.1"/>
    <property type="molecule type" value="Genomic_DNA"/>
</dbReference>
<organism evidence="1 2">
    <name type="scientific">Linum trigynum</name>
    <dbReference type="NCBI Taxonomy" id="586398"/>
    <lineage>
        <taxon>Eukaryota</taxon>
        <taxon>Viridiplantae</taxon>
        <taxon>Streptophyta</taxon>
        <taxon>Embryophyta</taxon>
        <taxon>Tracheophyta</taxon>
        <taxon>Spermatophyta</taxon>
        <taxon>Magnoliopsida</taxon>
        <taxon>eudicotyledons</taxon>
        <taxon>Gunneridae</taxon>
        <taxon>Pentapetalae</taxon>
        <taxon>rosids</taxon>
        <taxon>fabids</taxon>
        <taxon>Malpighiales</taxon>
        <taxon>Linaceae</taxon>
        <taxon>Linum</taxon>
    </lineage>
</organism>
<evidence type="ECO:0000313" key="1">
    <source>
        <dbReference type="EMBL" id="CAL1371889.1"/>
    </source>
</evidence>
<reference evidence="1 2" key="1">
    <citation type="submission" date="2024-04" db="EMBL/GenBank/DDBJ databases">
        <authorList>
            <person name="Fracassetti M."/>
        </authorList>
    </citation>
    <scope>NUCLEOTIDE SEQUENCE [LARGE SCALE GENOMIC DNA]</scope>
</reference>
<dbReference type="Proteomes" id="UP001497516">
    <property type="component" value="Chromosome 2"/>
</dbReference>
<gene>
    <name evidence="1" type="ORF">LTRI10_LOCUS13928</name>
</gene>
<keyword evidence="2" id="KW-1185">Reference proteome</keyword>
<protein>
    <submittedName>
        <fullName evidence="1">Uncharacterized protein</fullName>
    </submittedName>
</protein>
<sequence length="74" mass="7777">MAGDSGSYEVVKAAFQGLKVAVSKLADCQNLAKSGGMVRKVTLEVHSGKRGSNHGRSFVPHESAFDCLQKQGIG</sequence>
<accession>A0AAV2DDD6</accession>